<dbReference type="InterPro" id="IPR008471">
    <property type="entry name" value="MnmC-like_methylTransf"/>
</dbReference>
<comment type="caution">
    <text evidence="14">The sequence shown here is derived from an EMBL/GenBank/DDBJ whole genome shotgun (WGS) entry which is preliminary data.</text>
</comment>
<organism evidence="14 15">
    <name type="scientific">Colwellia asteriadis</name>
    <dbReference type="NCBI Taxonomy" id="517723"/>
    <lineage>
        <taxon>Bacteria</taxon>
        <taxon>Pseudomonadati</taxon>
        <taxon>Pseudomonadota</taxon>
        <taxon>Gammaproteobacteria</taxon>
        <taxon>Alteromonadales</taxon>
        <taxon>Colwelliaceae</taxon>
        <taxon>Colwellia</taxon>
    </lineage>
</organism>
<feature type="region of interest" description="tRNA (mnm(5)s(2)U34)-methyltransferase" evidence="10">
    <location>
        <begin position="1"/>
        <end position="277"/>
    </location>
</feature>
<feature type="region of interest" description="FAD-dependent cmnm(5)s(2)U34 oxidoreductase" evidence="10">
    <location>
        <begin position="301"/>
        <end position="702"/>
    </location>
</feature>
<dbReference type="SUPFAM" id="SSF51905">
    <property type="entry name" value="FAD/NAD(P)-binding domain"/>
    <property type="match status" value="1"/>
</dbReference>
<keyword evidence="1 10" id="KW-0963">Cytoplasm</keyword>
<evidence type="ECO:0000256" key="9">
    <source>
        <dbReference type="ARBA" id="ARBA00023268"/>
    </source>
</evidence>
<feature type="compositionally biased region" description="Basic and acidic residues" evidence="11">
    <location>
        <begin position="17"/>
        <end position="34"/>
    </location>
</feature>
<keyword evidence="4 10" id="KW-0808">Transferase</keyword>
<evidence type="ECO:0000256" key="10">
    <source>
        <dbReference type="HAMAP-Rule" id="MF_01102"/>
    </source>
</evidence>
<evidence type="ECO:0000256" key="1">
    <source>
        <dbReference type="ARBA" id="ARBA00022490"/>
    </source>
</evidence>
<dbReference type="InterPro" id="IPR029063">
    <property type="entry name" value="SAM-dependent_MTases_sf"/>
</dbReference>
<keyword evidence="8 10" id="KW-0560">Oxidoreductase</keyword>
<comment type="subcellular location">
    <subcellularLocation>
        <location evidence="10">Cytoplasm</location>
    </subcellularLocation>
</comment>
<evidence type="ECO:0000256" key="4">
    <source>
        <dbReference type="ARBA" id="ARBA00022679"/>
    </source>
</evidence>
<keyword evidence="5 10" id="KW-0949">S-adenosyl-L-methionine</keyword>
<keyword evidence="3 10" id="KW-0285">Flavoprotein</keyword>
<dbReference type="EC" id="2.1.1.61" evidence="10"/>
<keyword evidence="15" id="KW-1185">Reference proteome</keyword>
<name>A0ABN1L6P9_9GAMM</name>
<dbReference type="EC" id="1.5.-.-" evidence="10"/>
<reference evidence="14 15" key="1">
    <citation type="journal article" date="2019" name="Int. J. Syst. Evol. Microbiol.">
        <title>The Global Catalogue of Microorganisms (GCM) 10K type strain sequencing project: providing services to taxonomists for standard genome sequencing and annotation.</title>
        <authorList>
            <consortium name="The Broad Institute Genomics Platform"/>
            <consortium name="The Broad Institute Genome Sequencing Center for Infectious Disease"/>
            <person name="Wu L."/>
            <person name="Ma J."/>
        </authorList>
    </citation>
    <scope>NUCLEOTIDE SEQUENCE [LARGE SCALE GENOMIC DNA]</scope>
    <source>
        <strain evidence="14 15">JCM 15608</strain>
    </source>
</reference>
<keyword evidence="6 10" id="KW-0819">tRNA processing</keyword>
<dbReference type="Gene3D" id="3.30.9.10">
    <property type="entry name" value="D-Amino Acid Oxidase, subunit A, domain 2"/>
    <property type="match status" value="1"/>
</dbReference>
<dbReference type="RefSeq" id="WP_343817019.1">
    <property type="nucleotide sequence ID" value="NZ_BAAAFA010000005.1"/>
</dbReference>
<protein>
    <recommendedName>
        <fullName evidence="10">tRNA 5-methylaminomethyl-2-thiouridine biosynthesis bifunctional protein MnmC</fullName>
        <shortName evidence="10">tRNA mnm(5)s(2)U biosynthesis bifunctional protein</shortName>
    </recommendedName>
    <domain>
        <recommendedName>
            <fullName evidence="10">tRNA (mnm(5)s(2)U34)-methyltransferase</fullName>
            <ecNumber evidence="10">2.1.1.61</ecNumber>
        </recommendedName>
    </domain>
    <domain>
        <recommendedName>
            <fullName evidence="10">FAD-dependent cmnm(5)s(2)U34 oxidoreductase</fullName>
            <ecNumber evidence="10">1.5.-.-</ecNumber>
        </recommendedName>
    </domain>
</protein>
<evidence type="ECO:0000259" key="12">
    <source>
        <dbReference type="Pfam" id="PF01266"/>
    </source>
</evidence>
<dbReference type="Gene3D" id="3.50.50.60">
    <property type="entry name" value="FAD/NAD(P)-binding domain"/>
    <property type="match status" value="1"/>
</dbReference>
<dbReference type="PANTHER" id="PTHR13847:SF283">
    <property type="entry name" value="TRNA 5-METHYLAMINOMETHYL-2-THIOURIDINE BIOSYNTHESIS BIFUNCTIONAL PROTEIN MNMC"/>
    <property type="match status" value="1"/>
</dbReference>
<keyword evidence="7 10" id="KW-0274">FAD</keyword>
<dbReference type="NCBIfam" id="NF002481">
    <property type="entry name" value="PRK01747.1-2"/>
    <property type="match status" value="1"/>
</dbReference>
<evidence type="ECO:0000313" key="15">
    <source>
        <dbReference type="Proteomes" id="UP001500021"/>
    </source>
</evidence>
<evidence type="ECO:0000256" key="11">
    <source>
        <dbReference type="SAM" id="MobiDB-lite"/>
    </source>
</evidence>
<dbReference type="Pfam" id="PF05430">
    <property type="entry name" value="Methyltransf_30"/>
    <property type="match status" value="1"/>
</dbReference>
<evidence type="ECO:0000256" key="7">
    <source>
        <dbReference type="ARBA" id="ARBA00022827"/>
    </source>
</evidence>
<evidence type="ECO:0000256" key="5">
    <source>
        <dbReference type="ARBA" id="ARBA00022691"/>
    </source>
</evidence>
<dbReference type="InterPro" id="IPR017610">
    <property type="entry name" value="tRNA_S-uridine_synth_MnmC_C"/>
</dbReference>
<keyword evidence="9 10" id="KW-0511">Multifunctional enzyme</keyword>
<dbReference type="Pfam" id="PF01266">
    <property type="entry name" value="DAO"/>
    <property type="match status" value="1"/>
</dbReference>
<accession>A0ABN1L6P9</accession>
<dbReference type="InterPro" id="IPR036188">
    <property type="entry name" value="FAD/NAD-bd_sf"/>
</dbReference>
<proteinExistence type="inferred from homology"/>
<dbReference type="NCBIfam" id="NF033855">
    <property type="entry name" value="tRNA_MNMC2"/>
    <property type="match status" value="1"/>
</dbReference>
<comment type="similarity">
    <text evidence="10">In the C-terminal section; belongs to the DAO family.</text>
</comment>
<evidence type="ECO:0000313" key="14">
    <source>
        <dbReference type="EMBL" id="GAA0816890.1"/>
    </source>
</evidence>
<evidence type="ECO:0000256" key="6">
    <source>
        <dbReference type="ARBA" id="ARBA00022694"/>
    </source>
</evidence>
<evidence type="ECO:0000256" key="3">
    <source>
        <dbReference type="ARBA" id="ARBA00022630"/>
    </source>
</evidence>
<dbReference type="InterPro" id="IPR006076">
    <property type="entry name" value="FAD-dep_OxRdtase"/>
</dbReference>
<comment type="catalytic activity">
    <reaction evidence="10">
        <text>5-aminomethyl-2-thiouridine(34) in tRNA + S-adenosyl-L-methionine = 5-methylaminomethyl-2-thiouridine(34) in tRNA + S-adenosyl-L-homocysteine + H(+)</text>
        <dbReference type="Rhea" id="RHEA:19569"/>
        <dbReference type="Rhea" id="RHEA-COMP:10195"/>
        <dbReference type="Rhea" id="RHEA-COMP:10197"/>
        <dbReference type="ChEBI" id="CHEBI:15378"/>
        <dbReference type="ChEBI" id="CHEBI:57856"/>
        <dbReference type="ChEBI" id="CHEBI:59789"/>
        <dbReference type="ChEBI" id="CHEBI:74454"/>
        <dbReference type="ChEBI" id="CHEBI:74455"/>
        <dbReference type="EC" id="2.1.1.61"/>
    </reaction>
</comment>
<evidence type="ECO:0000256" key="8">
    <source>
        <dbReference type="ARBA" id="ARBA00023002"/>
    </source>
</evidence>
<dbReference type="InterPro" id="IPR047785">
    <property type="entry name" value="tRNA_MNMC2"/>
</dbReference>
<dbReference type="NCBIfam" id="TIGR03197">
    <property type="entry name" value="MnmC_Cterm"/>
    <property type="match status" value="1"/>
</dbReference>
<feature type="domain" description="MnmC-like methyltransferase" evidence="13">
    <location>
        <begin position="168"/>
        <end position="271"/>
    </location>
</feature>
<comment type="function">
    <text evidence="10">Catalyzes the last two steps in the biosynthesis of 5-methylaminomethyl-2-thiouridine (mnm(5)s(2)U) at the wobble position (U34) in tRNA. Catalyzes the FAD-dependent demodification of cmnm(5)s(2)U34 to nm(5)s(2)U34, followed by the transfer of a methyl group from S-adenosyl-L-methionine to nm(5)s(2)U34, to form mnm(5)s(2)U34.</text>
</comment>
<sequence length="702" mass="78388">MSSPNQHPNKKPAKATSLDKEPINNSDDHLHYRPDGSPYSQRFNDIYFDTQSGYQQSKEIFIDGNNITERLLQASDTVTIAETGFGTGLNFILTLQAYERAQKSTEKKLPPLHFISVEKYPLSKAQLVKSLAILPQLANYSDLLIALYPQGDPDNFPNNLSIALPESFLDNNIKLTLLFDDATAALTAFEPHINHSRGKQKGLIDIWYLDGFSPAKNPEMWGSELFNQIARLSKAQASLTTFTVAGFVKRELQRIGYRTEKLILNGKKADAQRAIFQQNPITRKGYQLRPTITKPQHVSIIGGGIASACLSYALTKQGVKVTLYCKDMSVAQGASSNAIGALYPLFHQQSDDISLFYQHAFLHAKNLYQDLLKQGFHFAHDWCGILEVSYKDSLVKRQQAFEEINAWPASLIHGVNAHQASEHAGIKLDHGGLFMPHAGWISPPELVKQLFNAAEKTNRLRIKCQTKINKLVQNSHNKSWRLISDKENFDASVVVLCGGAENINIEQLSSLPLSATRGQVTSMKTNSVIGPLKTVICHKGYLTPAHNNQHCIGATFQKNNTSDTPTSEDDRYNITMLKKCLPELTQAINWQSEDISMSKARLRCMSQDHLPLVGAMPNISEHITQYPHLAKDKNWPYQAPAPCIDNLYLMTGFGARGLCSAPLAAEILTADICNTPFPVNTEMLFNLSPNRFIIRDMIKRKI</sequence>
<dbReference type="EMBL" id="BAAAFA010000005">
    <property type="protein sequence ID" value="GAA0816890.1"/>
    <property type="molecule type" value="Genomic_DNA"/>
</dbReference>
<keyword evidence="2 10" id="KW-0489">Methyltransferase</keyword>
<dbReference type="PANTHER" id="PTHR13847">
    <property type="entry name" value="SARCOSINE DEHYDROGENASE-RELATED"/>
    <property type="match status" value="1"/>
</dbReference>
<dbReference type="Proteomes" id="UP001500021">
    <property type="component" value="Unassembled WGS sequence"/>
</dbReference>
<feature type="region of interest" description="Disordered" evidence="11">
    <location>
        <begin position="1"/>
        <end position="36"/>
    </location>
</feature>
<dbReference type="InterPro" id="IPR023032">
    <property type="entry name" value="tRNA_MAMT_biosynth_bifunc_MnmC"/>
</dbReference>
<evidence type="ECO:0000256" key="2">
    <source>
        <dbReference type="ARBA" id="ARBA00022603"/>
    </source>
</evidence>
<dbReference type="HAMAP" id="MF_01102">
    <property type="entry name" value="MnmC"/>
    <property type="match status" value="1"/>
</dbReference>
<gene>
    <name evidence="10 14" type="primary">mnmC</name>
    <name evidence="14" type="ORF">GCM10009111_17350</name>
</gene>
<feature type="domain" description="FAD dependent oxidoreductase" evidence="12">
    <location>
        <begin position="298"/>
        <end position="669"/>
    </location>
</feature>
<dbReference type="Gene3D" id="3.40.50.150">
    <property type="entry name" value="Vaccinia Virus protein VP39"/>
    <property type="match status" value="1"/>
</dbReference>
<comment type="cofactor">
    <cofactor evidence="10">
        <name>FAD</name>
        <dbReference type="ChEBI" id="CHEBI:57692"/>
    </cofactor>
</comment>
<evidence type="ECO:0000259" key="13">
    <source>
        <dbReference type="Pfam" id="PF05430"/>
    </source>
</evidence>
<comment type="similarity">
    <text evidence="10">In the N-terminal section; belongs to the methyltransferase superfamily. tRNA (mnm(5)s(2)U34)-methyltransferase family.</text>
</comment>